<dbReference type="PROSITE" id="PS51257">
    <property type="entry name" value="PROKAR_LIPOPROTEIN"/>
    <property type="match status" value="1"/>
</dbReference>
<dbReference type="Pfam" id="PF05504">
    <property type="entry name" value="Spore_GerAC"/>
    <property type="match status" value="1"/>
</dbReference>
<evidence type="ECO:0000256" key="3">
    <source>
        <dbReference type="ARBA" id="ARBA00022544"/>
    </source>
</evidence>
<evidence type="ECO:0000256" key="5">
    <source>
        <dbReference type="ARBA" id="ARBA00023136"/>
    </source>
</evidence>
<evidence type="ECO:0000256" key="1">
    <source>
        <dbReference type="ARBA" id="ARBA00004635"/>
    </source>
</evidence>
<keyword evidence="3" id="KW-0309">Germination</keyword>
<dbReference type="Proteomes" id="UP000593802">
    <property type="component" value="Chromosome"/>
</dbReference>
<evidence type="ECO:0000256" key="7">
    <source>
        <dbReference type="ARBA" id="ARBA00023288"/>
    </source>
</evidence>
<dbReference type="InterPro" id="IPR046953">
    <property type="entry name" value="Spore_GerAC-like_C"/>
</dbReference>
<dbReference type="PANTHER" id="PTHR35789">
    <property type="entry name" value="SPORE GERMINATION PROTEIN B3"/>
    <property type="match status" value="1"/>
</dbReference>
<comment type="subcellular location">
    <subcellularLocation>
        <location evidence="1">Membrane</location>
        <topology evidence="1">Lipid-anchor</topology>
    </subcellularLocation>
</comment>
<evidence type="ECO:0000259" key="10">
    <source>
        <dbReference type="Pfam" id="PF25198"/>
    </source>
</evidence>
<keyword evidence="5" id="KW-0472">Membrane</keyword>
<evidence type="ECO:0000256" key="4">
    <source>
        <dbReference type="ARBA" id="ARBA00022729"/>
    </source>
</evidence>
<feature type="signal peptide" evidence="8">
    <location>
        <begin position="1"/>
        <end position="20"/>
    </location>
</feature>
<dbReference type="InterPro" id="IPR057336">
    <property type="entry name" value="GerAC_N"/>
</dbReference>
<dbReference type="KEGG" id="eff:skT53_08540"/>
<keyword evidence="6" id="KW-0564">Palmitate</keyword>
<proteinExistence type="inferred from homology"/>
<keyword evidence="7" id="KW-0449">Lipoprotein</keyword>
<evidence type="ECO:0000256" key="8">
    <source>
        <dbReference type="SAM" id="SignalP"/>
    </source>
</evidence>
<dbReference type="PANTHER" id="PTHR35789:SF1">
    <property type="entry name" value="SPORE GERMINATION PROTEIN B3"/>
    <property type="match status" value="1"/>
</dbReference>
<accession>A0A7I8DA77</accession>
<feature type="chain" id="PRO_5039217540" evidence="8">
    <location>
        <begin position="21"/>
        <end position="400"/>
    </location>
</feature>
<feature type="domain" description="Spore germination GerAC-like C-terminal" evidence="9">
    <location>
        <begin position="220"/>
        <end position="385"/>
    </location>
</feature>
<dbReference type="NCBIfam" id="TIGR02887">
    <property type="entry name" value="spore_ger_x_C"/>
    <property type="match status" value="1"/>
</dbReference>
<dbReference type="RefSeq" id="WP_200759941.1">
    <property type="nucleotide sequence ID" value="NZ_AP023366.1"/>
</dbReference>
<evidence type="ECO:0000313" key="12">
    <source>
        <dbReference type="Proteomes" id="UP000593802"/>
    </source>
</evidence>
<sequence>MQKKALLLCMVLLGSVLLTGCWDRKEINDVAFLVGTAIDKEPPDKFRISVQIPLPGQMGGVVGGGGGGGGGTSGDKRWYVDSVLGMNSRDAVAKLQRAASRQLYFGHQRVVVVGQDMAKNGVESILDAFARVPQKRLTAFMVVARGAARDVLNAKTPMEQFPSEMIRELAQSSMKKPRTLKHVIETMVLDGIDLALPVVDVYKTRPGPEGEPRTNIKIVGLAVFNKRNQLAGILTDEDASAVLLAMDQAKTPTLTIEAPKRHGEISVEFPETKSQVTPIFSKNGIIMRIQIVARGTITENESLYDTSRDANLSILEEEVAKKLKQNIEKTVKDLQTVYHSDPIGFGDMIYRRNPDEWQRLRIDWEKQYAQMKVRVEPMVHILHTGMATKPIGRRQGEMQE</sequence>
<evidence type="ECO:0000313" key="11">
    <source>
        <dbReference type="EMBL" id="BCJ85869.1"/>
    </source>
</evidence>
<evidence type="ECO:0000256" key="2">
    <source>
        <dbReference type="ARBA" id="ARBA00007886"/>
    </source>
</evidence>
<dbReference type="InterPro" id="IPR038501">
    <property type="entry name" value="Spore_GerAC_C_sf"/>
</dbReference>
<protein>
    <submittedName>
        <fullName evidence="11">Putative spore germination protein YfkR</fullName>
    </submittedName>
</protein>
<organism evidence="11 12">
    <name type="scientific">Effusibacillus dendaii</name>
    <dbReference type="NCBI Taxonomy" id="2743772"/>
    <lineage>
        <taxon>Bacteria</taxon>
        <taxon>Bacillati</taxon>
        <taxon>Bacillota</taxon>
        <taxon>Bacilli</taxon>
        <taxon>Bacillales</taxon>
        <taxon>Alicyclobacillaceae</taxon>
        <taxon>Effusibacillus</taxon>
    </lineage>
</organism>
<dbReference type="Gene3D" id="3.30.300.210">
    <property type="entry name" value="Nutrient germinant receptor protein C, domain 3"/>
    <property type="match status" value="1"/>
</dbReference>
<gene>
    <name evidence="11" type="primary">yfkR</name>
    <name evidence="11" type="ORF">skT53_08540</name>
</gene>
<feature type="domain" description="Spore germination protein N-terminal" evidence="10">
    <location>
        <begin position="23"/>
        <end position="200"/>
    </location>
</feature>
<dbReference type="InterPro" id="IPR008844">
    <property type="entry name" value="Spore_GerAC-like"/>
</dbReference>
<dbReference type="Pfam" id="PF25198">
    <property type="entry name" value="Spore_GerAC_N"/>
    <property type="match status" value="1"/>
</dbReference>
<keyword evidence="12" id="KW-1185">Reference proteome</keyword>
<dbReference type="EMBL" id="AP023366">
    <property type="protein sequence ID" value="BCJ85869.1"/>
    <property type="molecule type" value="Genomic_DNA"/>
</dbReference>
<reference evidence="11 12" key="1">
    <citation type="submission" date="2020-08" db="EMBL/GenBank/DDBJ databases">
        <title>Complete Genome Sequence of Effusibacillus dendaii Strain skT53, Isolated from Farmland soil.</title>
        <authorList>
            <person name="Konishi T."/>
            <person name="Kawasaki H."/>
        </authorList>
    </citation>
    <scope>NUCLEOTIDE SEQUENCE [LARGE SCALE GENOMIC DNA]</scope>
    <source>
        <strain evidence="12">skT53</strain>
    </source>
</reference>
<comment type="similarity">
    <text evidence="2">Belongs to the GerABKC lipoprotein family.</text>
</comment>
<dbReference type="GO" id="GO:0016020">
    <property type="term" value="C:membrane"/>
    <property type="evidence" value="ECO:0007669"/>
    <property type="project" value="UniProtKB-SubCell"/>
</dbReference>
<evidence type="ECO:0000259" key="9">
    <source>
        <dbReference type="Pfam" id="PF05504"/>
    </source>
</evidence>
<evidence type="ECO:0000256" key="6">
    <source>
        <dbReference type="ARBA" id="ARBA00023139"/>
    </source>
</evidence>
<keyword evidence="4 8" id="KW-0732">Signal</keyword>
<dbReference type="AlphaFoldDB" id="A0A7I8DA77"/>
<name>A0A7I8DA77_9BACL</name>
<dbReference type="GO" id="GO:0009847">
    <property type="term" value="P:spore germination"/>
    <property type="evidence" value="ECO:0007669"/>
    <property type="project" value="InterPro"/>
</dbReference>